<dbReference type="GO" id="GO:0003723">
    <property type="term" value="F:RNA binding"/>
    <property type="evidence" value="ECO:0007669"/>
    <property type="project" value="UniProtKB-KW"/>
</dbReference>
<dbReference type="InterPro" id="IPR006196">
    <property type="entry name" value="RNA-binding_domain_S1_IF1"/>
</dbReference>
<proteinExistence type="inferred from homology"/>
<dbReference type="GO" id="GO:0005634">
    <property type="term" value="C:nucleus"/>
    <property type="evidence" value="ECO:0007669"/>
    <property type="project" value="TreeGrafter"/>
</dbReference>
<dbReference type="InterPro" id="IPR001253">
    <property type="entry name" value="TIF_eIF-1A"/>
</dbReference>
<reference evidence="6" key="1">
    <citation type="journal article" date="2017" name="Nat. Microbiol.">
        <title>Global analysis of biosynthetic gene clusters reveals vast potential of secondary metabolite production in Penicillium species.</title>
        <authorList>
            <person name="Nielsen J.C."/>
            <person name="Grijseels S."/>
            <person name="Prigent S."/>
            <person name="Ji B."/>
            <person name="Dainat J."/>
            <person name="Nielsen K.F."/>
            <person name="Frisvad J.C."/>
            <person name="Workman M."/>
            <person name="Nielsen J."/>
        </authorList>
    </citation>
    <scope>NUCLEOTIDE SEQUENCE [LARGE SCALE GENOMIC DNA]</scope>
    <source>
        <strain evidence="6">IBT 29486</strain>
    </source>
</reference>
<dbReference type="SMART" id="SM00652">
    <property type="entry name" value="eIF1a"/>
    <property type="match status" value="1"/>
</dbReference>
<comment type="caution">
    <text evidence="5">The sequence shown here is derived from an EMBL/GenBank/DDBJ whole genome shotgun (WGS) entry which is preliminary data.</text>
</comment>
<sequence>MRAAETRPADKIKLFSGEFPPSNFVLHLIRLCIHNTHHFKYRIYSTMGPPRRKMLATAEGTLTPPDELSDTQQIVRAIKATGNNIYLIEQTDKKQMLVELPARFRSAIWIKRSSYVVVDTKGQEERDNKIRGEIVNIVRDEKAWRKAPFWPKEFVKQQVVMAADSDDDEEESRVGQMPSSDESD</sequence>
<dbReference type="Proteomes" id="UP000191518">
    <property type="component" value="Unassembled WGS sequence"/>
</dbReference>
<dbReference type="EMBL" id="MDYP01000004">
    <property type="protein sequence ID" value="OQE10456.1"/>
    <property type="molecule type" value="Genomic_DNA"/>
</dbReference>
<keyword evidence="6" id="KW-1185">Reference proteome</keyword>
<dbReference type="PANTHER" id="PTHR21641">
    <property type="entry name" value="TRANSLATION INITIATION FACTOR-RELATED"/>
    <property type="match status" value="1"/>
</dbReference>
<feature type="domain" description="S1-like" evidence="4">
    <location>
        <begin position="72"/>
        <end position="137"/>
    </location>
</feature>
<gene>
    <name evidence="5" type="ORF">PENVUL_c004G08008</name>
</gene>
<comment type="similarity">
    <text evidence="1">Belongs to the EIF1AD family.</text>
</comment>
<dbReference type="STRING" id="29845.A0A1V6S9B3"/>
<evidence type="ECO:0000256" key="3">
    <source>
        <dbReference type="SAM" id="MobiDB-lite"/>
    </source>
</evidence>
<dbReference type="PANTHER" id="PTHR21641:SF0">
    <property type="entry name" value="RNA-BINDING PROTEIN EIF1AD-RELATED"/>
    <property type="match status" value="1"/>
</dbReference>
<evidence type="ECO:0000256" key="1">
    <source>
        <dbReference type="ARBA" id="ARBA00007340"/>
    </source>
</evidence>
<dbReference type="InterPro" id="IPR039294">
    <property type="entry name" value="EIF1AD"/>
</dbReference>
<evidence type="ECO:0000259" key="4">
    <source>
        <dbReference type="Pfam" id="PF01176"/>
    </source>
</evidence>
<evidence type="ECO:0000313" key="6">
    <source>
        <dbReference type="Proteomes" id="UP000191518"/>
    </source>
</evidence>
<accession>A0A1V6S9B3</accession>
<dbReference type="GO" id="GO:0003743">
    <property type="term" value="F:translation initiation factor activity"/>
    <property type="evidence" value="ECO:0007669"/>
    <property type="project" value="InterPro"/>
</dbReference>
<organism evidence="5 6">
    <name type="scientific">Penicillium vulpinum</name>
    <dbReference type="NCBI Taxonomy" id="29845"/>
    <lineage>
        <taxon>Eukaryota</taxon>
        <taxon>Fungi</taxon>
        <taxon>Dikarya</taxon>
        <taxon>Ascomycota</taxon>
        <taxon>Pezizomycotina</taxon>
        <taxon>Eurotiomycetes</taxon>
        <taxon>Eurotiomycetidae</taxon>
        <taxon>Eurotiales</taxon>
        <taxon>Aspergillaceae</taxon>
        <taxon>Penicillium</taxon>
    </lineage>
</organism>
<dbReference type="InterPro" id="IPR012340">
    <property type="entry name" value="NA-bd_OB-fold"/>
</dbReference>
<feature type="region of interest" description="Disordered" evidence="3">
    <location>
        <begin position="161"/>
        <end position="184"/>
    </location>
</feature>
<keyword evidence="2" id="KW-0694">RNA-binding</keyword>
<name>A0A1V6S9B3_9EURO</name>
<protein>
    <recommendedName>
        <fullName evidence="4">S1-like domain-containing protein</fullName>
    </recommendedName>
</protein>
<dbReference type="Gene3D" id="2.40.50.140">
    <property type="entry name" value="Nucleic acid-binding proteins"/>
    <property type="match status" value="1"/>
</dbReference>
<evidence type="ECO:0000256" key="2">
    <source>
        <dbReference type="ARBA" id="ARBA00022884"/>
    </source>
</evidence>
<dbReference type="SUPFAM" id="SSF50249">
    <property type="entry name" value="Nucleic acid-binding proteins"/>
    <property type="match status" value="1"/>
</dbReference>
<dbReference type="AlphaFoldDB" id="A0A1V6S9B3"/>
<evidence type="ECO:0000313" key="5">
    <source>
        <dbReference type="EMBL" id="OQE10456.1"/>
    </source>
</evidence>
<dbReference type="Pfam" id="PF01176">
    <property type="entry name" value="eIF-1a"/>
    <property type="match status" value="1"/>
</dbReference>